<feature type="binding site" evidence="4">
    <location>
        <position position="97"/>
    </location>
    <ligand>
        <name>a divalent metal cation</name>
        <dbReference type="ChEBI" id="CHEBI:60240"/>
        <label>1</label>
    </ligand>
</feature>
<feature type="binding site" evidence="4">
    <location>
        <position position="220"/>
    </location>
    <ligand>
        <name>a divalent metal cation</name>
        <dbReference type="ChEBI" id="CHEBI:60240"/>
        <label>1</label>
    </ligand>
</feature>
<dbReference type="PANTHER" id="PTHR13799:SF14">
    <property type="entry name" value="GTP CYCLOHYDROLASE 1 TYPE 2 HOMOLOG"/>
    <property type="match status" value="1"/>
</dbReference>
<organism evidence="5 6">
    <name type="scientific">Bacillus paramycoides</name>
    <dbReference type="NCBI Taxonomy" id="2026194"/>
    <lineage>
        <taxon>Bacteria</taxon>
        <taxon>Bacillati</taxon>
        <taxon>Bacillota</taxon>
        <taxon>Bacilli</taxon>
        <taxon>Bacillales</taxon>
        <taxon>Bacillaceae</taxon>
        <taxon>Bacillus</taxon>
        <taxon>Bacillus cereus group</taxon>
    </lineage>
</organism>
<gene>
    <name evidence="5" type="ORF">BAU28_14950</name>
</gene>
<evidence type="ECO:0000256" key="1">
    <source>
        <dbReference type="ARBA" id="ARBA00006964"/>
    </source>
</evidence>
<accession>A0A1J9UIZ4</accession>
<dbReference type="EMBL" id="MAOI01000075">
    <property type="protein sequence ID" value="OJD78694.1"/>
    <property type="molecule type" value="Genomic_DNA"/>
</dbReference>
<reference evidence="5 6" key="1">
    <citation type="submission" date="2016-06" db="EMBL/GenBank/DDBJ databases">
        <title>First insights into the genetic diversity and population structure of in the Bacillus cereus group bacteria from diverse marine environments.</title>
        <authorList>
            <person name="Liu Y."/>
            <person name="Lai Q."/>
            <person name="Shao Z."/>
        </authorList>
    </citation>
    <scope>NUCLEOTIDE SEQUENCE [LARGE SCALE GENOMIC DNA]</scope>
    <source>
        <strain evidence="5 6">NH24A2</strain>
    </source>
</reference>
<name>A0A1J9UIZ4_9BACI</name>
<dbReference type="Pfam" id="PF01784">
    <property type="entry name" value="DUF34_NIF3"/>
    <property type="match status" value="1"/>
</dbReference>
<dbReference type="GeneID" id="87592850"/>
<dbReference type="GO" id="GO:0046872">
    <property type="term" value="F:metal ion binding"/>
    <property type="evidence" value="ECO:0007669"/>
    <property type="project" value="UniProtKB-KW"/>
</dbReference>
<evidence type="ECO:0000256" key="2">
    <source>
        <dbReference type="ARBA" id="ARBA00022112"/>
    </source>
</evidence>
<dbReference type="Gene3D" id="3.40.1390.30">
    <property type="entry name" value="NIF3 (NGG1p interacting factor 3)-like"/>
    <property type="match status" value="2"/>
</dbReference>
<dbReference type="InterPro" id="IPR002678">
    <property type="entry name" value="DUF34/NIF3"/>
</dbReference>
<proteinExistence type="inferred from homology"/>
<dbReference type="RefSeq" id="WP_071719086.1">
    <property type="nucleotide sequence ID" value="NZ_CBCSHB010000006.1"/>
</dbReference>
<evidence type="ECO:0000313" key="5">
    <source>
        <dbReference type="EMBL" id="OJD78694.1"/>
    </source>
</evidence>
<feature type="binding site" evidence="4">
    <location>
        <position position="64"/>
    </location>
    <ligand>
        <name>a divalent metal cation</name>
        <dbReference type="ChEBI" id="CHEBI:60240"/>
        <label>2</label>
    </ligand>
</feature>
<dbReference type="SUPFAM" id="SSF102705">
    <property type="entry name" value="NIF3 (NGG1p interacting factor 3)-like"/>
    <property type="match status" value="1"/>
</dbReference>
<dbReference type="Proteomes" id="UP000182788">
    <property type="component" value="Unassembled WGS sequence"/>
</dbReference>
<protein>
    <recommendedName>
        <fullName evidence="2">GTP cyclohydrolase 1 type 2 homolog</fullName>
    </recommendedName>
</protein>
<dbReference type="PANTHER" id="PTHR13799">
    <property type="entry name" value="NGG1 INTERACTING FACTOR 3"/>
    <property type="match status" value="1"/>
</dbReference>
<feature type="binding site" evidence="4">
    <location>
        <position position="65"/>
    </location>
    <ligand>
        <name>a divalent metal cation</name>
        <dbReference type="ChEBI" id="CHEBI:60240"/>
        <label>1</label>
    </ligand>
</feature>
<keyword evidence="3 4" id="KW-0479">Metal-binding</keyword>
<evidence type="ECO:0000256" key="4">
    <source>
        <dbReference type="PIRSR" id="PIRSR602678-1"/>
    </source>
</evidence>
<evidence type="ECO:0000256" key="3">
    <source>
        <dbReference type="ARBA" id="ARBA00022723"/>
    </source>
</evidence>
<dbReference type="InterPro" id="IPR036069">
    <property type="entry name" value="DUF34/NIF3_sf"/>
</dbReference>
<dbReference type="GO" id="GO:0005737">
    <property type="term" value="C:cytoplasm"/>
    <property type="evidence" value="ECO:0007669"/>
    <property type="project" value="TreeGrafter"/>
</dbReference>
<sequence>MNITQFNEHITSLFEEHLNKYGDDEYGFTHISKEEFHKIGYTTNLTLETIEEAYRNGVDMILTHHAPWRFLFGMEEACIQKLKQYEMNHFWIHLPLDFVKFGTCTSLFKEIGIDTILEYSTYEEEELPGIGEYEEAIPFSNLVEKLEEKMEESVKSWENHDRPVKRIAILTGAGNNTNLIERALAKGCDTYITGEKTLYTVQHAKFKGINLIVGSHTFTEVFGVESLARKLKERDCAIEITRLNEEHLE</sequence>
<feature type="binding site" evidence="4">
    <location>
        <position position="216"/>
    </location>
    <ligand>
        <name>a divalent metal cation</name>
        <dbReference type="ChEBI" id="CHEBI:60240"/>
        <label>1</label>
    </ligand>
</feature>
<comment type="similarity">
    <text evidence="1">Belongs to the GTP cyclohydrolase I type 2/NIF3 family.</text>
</comment>
<comment type="caution">
    <text evidence="5">The sequence shown here is derived from an EMBL/GenBank/DDBJ whole genome shotgun (WGS) entry which is preliminary data.</text>
</comment>
<dbReference type="AlphaFoldDB" id="A0A1J9UIZ4"/>
<evidence type="ECO:0000313" key="6">
    <source>
        <dbReference type="Proteomes" id="UP000182788"/>
    </source>
</evidence>